<dbReference type="NCBIfam" id="TIGR03089">
    <property type="entry name" value="TIGR03089 family protein"/>
    <property type="match status" value="1"/>
</dbReference>
<accession>A0ABP6SU17</accession>
<dbReference type="SUPFAM" id="SSF56801">
    <property type="entry name" value="Acetyl-CoA synthetase-like"/>
    <property type="match status" value="1"/>
</dbReference>
<dbReference type="InterPro" id="IPR017523">
    <property type="entry name" value="Rv3268"/>
</dbReference>
<reference evidence="3" key="1">
    <citation type="journal article" date="2019" name="Int. J. Syst. Evol. Microbiol.">
        <title>The Global Catalogue of Microorganisms (GCM) 10K type strain sequencing project: providing services to taxonomists for standard genome sequencing and annotation.</title>
        <authorList>
            <consortium name="The Broad Institute Genomics Platform"/>
            <consortium name="The Broad Institute Genome Sequencing Center for Infectious Disease"/>
            <person name="Wu L."/>
            <person name="Ma J."/>
        </authorList>
    </citation>
    <scope>NUCLEOTIDE SEQUENCE [LARGE SCALE GENOMIC DNA]</scope>
    <source>
        <strain evidence="3">JCM 9458</strain>
    </source>
</reference>
<dbReference type="Proteomes" id="UP001501676">
    <property type="component" value="Unassembled WGS sequence"/>
</dbReference>
<dbReference type="Pfam" id="PF00501">
    <property type="entry name" value="AMP-binding"/>
    <property type="match status" value="1"/>
</dbReference>
<evidence type="ECO:0000259" key="1">
    <source>
        <dbReference type="Pfam" id="PF00501"/>
    </source>
</evidence>
<proteinExistence type="predicted"/>
<name>A0ABP6SU17_9ACTN</name>
<gene>
    <name evidence="2" type="ORF">GCM10020369_19550</name>
</gene>
<dbReference type="RefSeq" id="WP_345727694.1">
    <property type="nucleotide sequence ID" value="NZ_BAAAYN010000012.1"/>
</dbReference>
<feature type="domain" description="AMP-dependent synthetase/ligase" evidence="1">
    <location>
        <begin position="18"/>
        <end position="89"/>
    </location>
</feature>
<dbReference type="InterPro" id="IPR000873">
    <property type="entry name" value="AMP-dep_synth/lig_dom"/>
</dbReference>
<evidence type="ECO:0000313" key="2">
    <source>
        <dbReference type="EMBL" id="GAA3385559.1"/>
    </source>
</evidence>
<protein>
    <submittedName>
        <fullName evidence="2">TIGR03089 family protein</fullName>
    </submittedName>
</protein>
<dbReference type="Gene3D" id="3.40.50.12780">
    <property type="entry name" value="N-terminal domain of ligase-like"/>
    <property type="match status" value="1"/>
</dbReference>
<sequence length="256" mass="26317">MVQLQESPDAALRRALGDDPGRPLITQYDDRTGERVELSVATVDNWVSKTANLLQEAGVEPGAAAAVLLPAHWQTAVILLGCWRAGVAVGYSAAVGDALHPDAEPQVVFTAADRAAEAVELGGEFGGDEVWALSLAPLAAPLREVPSGTADYAVEVRGQGDRFAPYAPVDAGGPGLLGVGSLAELTTLGAERASALGLGAGGRLLVGTGDDVQPSPLDWLVAPLVVGAGVVLLRHPDPARVDRVAESERVTARYPG</sequence>
<dbReference type="EMBL" id="BAAAYN010000012">
    <property type="protein sequence ID" value="GAA3385559.1"/>
    <property type="molecule type" value="Genomic_DNA"/>
</dbReference>
<dbReference type="InterPro" id="IPR042099">
    <property type="entry name" value="ANL_N_sf"/>
</dbReference>
<keyword evidence="3" id="KW-1185">Reference proteome</keyword>
<evidence type="ECO:0000313" key="3">
    <source>
        <dbReference type="Proteomes" id="UP001501676"/>
    </source>
</evidence>
<organism evidence="2 3">
    <name type="scientific">Cryptosporangium minutisporangium</name>
    <dbReference type="NCBI Taxonomy" id="113569"/>
    <lineage>
        <taxon>Bacteria</taxon>
        <taxon>Bacillati</taxon>
        <taxon>Actinomycetota</taxon>
        <taxon>Actinomycetes</taxon>
        <taxon>Cryptosporangiales</taxon>
        <taxon>Cryptosporangiaceae</taxon>
        <taxon>Cryptosporangium</taxon>
    </lineage>
</organism>
<comment type="caution">
    <text evidence="2">The sequence shown here is derived from an EMBL/GenBank/DDBJ whole genome shotgun (WGS) entry which is preliminary data.</text>
</comment>